<dbReference type="InterPro" id="IPR000210">
    <property type="entry name" value="BTB/POZ_dom"/>
</dbReference>
<dbReference type="EMBL" id="CAJVPL010001159">
    <property type="protein sequence ID" value="CAG8556194.1"/>
    <property type="molecule type" value="Genomic_DNA"/>
</dbReference>
<dbReference type="OrthoDB" id="194443at2759"/>
<proteinExistence type="predicted"/>
<dbReference type="AlphaFoldDB" id="A0A9N9B8K2"/>
<dbReference type="Gene3D" id="3.30.710.10">
    <property type="entry name" value="Potassium Channel Kv1.1, Chain A"/>
    <property type="match status" value="1"/>
</dbReference>
<dbReference type="Pfam" id="PF00651">
    <property type="entry name" value="BTB"/>
    <property type="match status" value="1"/>
</dbReference>
<feature type="domain" description="BTB" evidence="1">
    <location>
        <begin position="168"/>
        <end position="236"/>
    </location>
</feature>
<dbReference type="SUPFAM" id="SSF54695">
    <property type="entry name" value="POZ domain"/>
    <property type="match status" value="1"/>
</dbReference>
<keyword evidence="3" id="KW-1185">Reference proteome</keyword>
<protein>
    <submittedName>
        <fullName evidence="2">3366_t:CDS:1</fullName>
    </submittedName>
</protein>
<dbReference type="PANTHER" id="PTHR24413">
    <property type="entry name" value="SPECKLE-TYPE POZ PROTEIN"/>
    <property type="match status" value="1"/>
</dbReference>
<dbReference type="PROSITE" id="PS50097">
    <property type="entry name" value="BTB"/>
    <property type="match status" value="1"/>
</dbReference>
<name>A0A9N9B8K2_9GLOM</name>
<accession>A0A9N9B8K2</accession>
<evidence type="ECO:0000259" key="1">
    <source>
        <dbReference type="PROSITE" id="PS50097"/>
    </source>
</evidence>
<evidence type="ECO:0000313" key="2">
    <source>
        <dbReference type="EMBL" id="CAG8556194.1"/>
    </source>
</evidence>
<dbReference type="InterPro" id="IPR011333">
    <property type="entry name" value="SKP1/BTB/POZ_sf"/>
</dbReference>
<organism evidence="2 3">
    <name type="scientific">Ambispora gerdemannii</name>
    <dbReference type="NCBI Taxonomy" id="144530"/>
    <lineage>
        <taxon>Eukaryota</taxon>
        <taxon>Fungi</taxon>
        <taxon>Fungi incertae sedis</taxon>
        <taxon>Mucoromycota</taxon>
        <taxon>Glomeromycotina</taxon>
        <taxon>Glomeromycetes</taxon>
        <taxon>Archaeosporales</taxon>
        <taxon>Ambisporaceae</taxon>
        <taxon>Ambispora</taxon>
    </lineage>
</organism>
<comment type="caution">
    <text evidence="2">The sequence shown here is derived from an EMBL/GenBank/DDBJ whole genome shotgun (WGS) entry which is preliminary data.</text>
</comment>
<sequence length="335" mass="39278">MALSKEPQQTNRFSKYTWTIPDIIRPRIQSDIFYVDGGSDSKQFTMWRILVKKYPYFEDYAINEIKIALEPIRTLEEINSNIFSRGLSYEIRAFDEDTGVMLGNIRKQEQWFDLATDPHYETIITETRVPSIKLKLIIYHKNDQNNLERIQADPEIYVASHFNNQKFADIEFVFEHGNKIYAHKLILAANSHYFDKMFNGEWEESKAKQIPVNHVSFETFYALVQFLYTKNLPETISSQTLLFELYSEAHIHAIPALLKAVSKRLRESVNKENWDSLFMLARKYDDYELKAATLRCCIMNWSEAVDELKLKNILEDEGIDGLDELFRTKNLGVGI</sequence>
<evidence type="ECO:0000313" key="3">
    <source>
        <dbReference type="Proteomes" id="UP000789831"/>
    </source>
</evidence>
<dbReference type="SMART" id="SM00225">
    <property type="entry name" value="BTB"/>
    <property type="match status" value="1"/>
</dbReference>
<gene>
    <name evidence="2" type="ORF">AGERDE_LOCUS6921</name>
</gene>
<dbReference type="Proteomes" id="UP000789831">
    <property type="component" value="Unassembled WGS sequence"/>
</dbReference>
<reference evidence="2" key="1">
    <citation type="submission" date="2021-06" db="EMBL/GenBank/DDBJ databases">
        <authorList>
            <person name="Kallberg Y."/>
            <person name="Tangrot J."/>
            <person name="Rosling A."/>
        </authorList>
    </citation>
    <scope>NUCLEOTIDE SEQUENCE</scope>
    <source>
        <strain evidence="2">MT106</strain>
    </source>
</reference>